<dbReference type="AlphaFoldDB" id="A0AAV4GED7"/>
<evidence type="ECO:0000313" key="5">
    <source>
        <dbReference type="Proteomes" id="UP000762676"/>
    </source>
</evidence>
<evidence type="ECO:0000259" key="3">
    <source>
        <dbReference type="Pfam" id="PF00005"/>
    </source>
</evidence>
<keyword evidence="2" id="KW-0067">ATP-binding</keyword>
<gene>
    <name evidence="4" type="ORF">ElyMa_000648900</name>
</gene>
<dbReference type="InterPro" id="IPR003439">
    <property type="entry name" value="ABC_transporter-like_ATP-bd"/>
</dbReference>
<dbReference type="SUPFAM" id="SSF52540">
    <property type="entry name" value="P-loop containing nucleoside triphosphate hydrolases"/>
    <property type="match status" value="1"/>
</dbReference>
<dbReference type="Proteomes" id="UP000762676">
    <property type="component" value="Unassembled WGS sequence"/>
</dbReference>
<proteinExistence type="predicted"/>
<evidence type="ECO:0000256" key="2">
    <source>
        <dbReference type="ARBA" id="ARBA00022840"/>
    </source>
</evidence>
<evidence type="ECO:0000256" key="1">
    <source>
        <dbReference type="ARBA" id="ARBA00022741"/>
    </source>
</evidence>
<evidence type="ECO:0000313" key="4">
    <source>
        <dbReference type="EMBL" id="GFR83395.1"/>
    </source>
</evidence>
<organism evidence="4 5">
    <name type="scientific">Elysia marginata</name>
    <dbReference type="NCBI Taxonomy" id="1093978"/>
    <lineage>
        <taxon>Eukaryota</taxon>
        <taxon>Metazoa</taxon>
        <taxon>Spiralia</taxon>
        <taxon>Lophotrochozoa</taxon>
        <taxon>Mollusca</taxon>
        <taxon>Gastropoda</taxon>
        <taxon>Heterobranchia</taxon>
        <taxon>Euthyneura</taxon>
        <taxon>Panpulmonata</taxon>
        <taxon>Sacoglossa</taxon>
        <taxon>Placobranchoidea</taxon>
        <taxon>Plakobranchidae</taxon>
        <taxon>Elysia</taxon>
    </lineage>
</organism>
<accession>A0AAV4GED7</accession>
<dbReference type="GO" id="GO:0005524">
    <property type="term" value="F:ATP binding"/>
    <property type="evidence" value="ECO:0007669"/>
    <property type="project" value="UniProtKB-KW"/>
</dbReference>
<comment type="caution">
    <text evidence="4">The sequence shown here is derived from an EMBL/GenBank/DDBJ whole genome shotgun (WGS) entry which is preliminary data.</text>
</comment>
<dbReference type="PANTHER" id="PTHR24223">
    <property type="entry name" value="ATP-BINDING CASSETTE SUB-FAMILY C"/>
    <property type="match status" value="1"/>
</dbReference>
<sequence>MKNATFTWDTATKPLLQNINLTIPQGKLIAVVGPVGAGKSSLLSAMLKDMEQMKCRCSITGRVAYVPQQAWVLNKTLRDNILLEEPLHEALYHHVVWACALEADIELLAGGDMAEIGEKACNL</sequence>
<dbReference type="InterPro" id="IPR050173">
    <property type="entry name" value="ABC_transporter_C-like"/>
</dbReference>
<dbReference type="GO" id="GO:0016887">
    <property type="term" value="F:ATP hydrolysis activity"/>
    <property type="evidence" value="ECO:0007669"/>
    <property type="project" value="InterPro"/>
</dbReference>
<dbReference type="GO" id="GO:0042626">
    <property type="term" value="F:ATPase-coupled transmembrane transporter activity"/>
    <property type="evidence" value="ECO:0007669"/>
    <property type="project" value="TreeGrafter"/>
</dbReference>
<dbReference type="GO" id="GO:0016020">
    <property type="term" value="C:membrane"/>
    <property type="evidence" value="ECO:0007669"/>
    <property type="project" value="TreeGrafter"/>
</dbReference>
<feature type="domain" description="ABC transporter" evidence="3">
    <location>
        <begin position="16"/>
        <end position="89"/>
    </location>
</feature>
<name>A0AAV4GED7_9GAST</name>
<protein>
    <submittedName>
        <fullName evidence="4">Multidrug resistance-associated protein 1</fullName>
    </submittedName>
</protein>
<dbReference type="Pfam" id="PF00005">
    <property type="entry name" value="ABC_tran"/>
    <property type="match status" value="1"/>
</dbReference>
<keyword evidence="5" id="KW-1185">Reference proteome</keyword>
<dbReference type="EMBL" id="BMAT01001330">
    <property type="protein sequence ID" value="GFR83395.1"/>
    <property type="molecule type" value="Genomic_DNA"/>
</dbReference>
<dbReference type="Gene3D" id="3.40.50.300">
    <property type="entry name" value="P-loop containing nucleotide triphosphate hydrolases"/>
    <property type="match status" value="1"/>
</dbReference>
<dbReference type="InterPro" id="IPR027417">
    <property type="entry name" value="P-loop_NTPase"/>
</dbReference>
<reference evidence="4 5" key="1">
    <citation type="journal article" date="2021" name="Elife">
        <title>Chloroplast acquisition without the gene transfer in kleptoplastic sea slugs, Plakobranchus ocellatus.</title>
        <authorList>
            <person name="Maeda T."/>
            <person name="Takahashi S."/>
            <person name="Yoshida T."/>
            <person name="Shimamura S."/>
            <person name="Takaki Y."/>
            <person name="Nagai Y."/>
            <person name="Toyoda A."/>
            <person name="Suzuki Y."/>
            <person name="Arimoto A."/>
            <person name="Ishii H."/>
            <person name="Satoh N."/>
            <person name="Nishiyama T."/>
            <person name="Hasebe M."/>
            <person name="Maruyama T."/>
            <person name="Minagawa J."/>
            <person name="Obokata J."/>
            <person name="Shigenobu S."/>
        </authorList>
    </citation>
    <scope>NUCLEOTIDE SEQUENCE [LARGE SCALE GENOMIC DNA]</scope>
</reference>
<keyword evidence="1" id="KW-0547">Nucleotide-binding</keyword>